<dbReference type="Proteomes" id="UP000019118">
    <property type="component" value="Unassembled WGS sequence"/>
</dbReference>
<dbReference type="AlphaFoldDB" id="A0AAR5PPZ6"/>
<feature type="region of interest" description="Disordered" evidence="1">
    <location>
        <begin position="247"/>
        <end position="351"/>
    </location>
</feature>
<proteinExistence type="predicted"/>
<accession>A0AAR5PPZ6</accession>
<protein>
    <submittedName>
        <fullName evidence="2">Uncharacterized protein</fullName>
    </submittedName>
</protein>
<feature type="compositionally biased region" description="Polar residues" evidence="1">
    <location>
        <begin position="255"/>
        <end position="273"/>
    </location>
</feature>
<feature type="compositionally biased region" description="Basic residues" evidence="1">
    <location>
        <begin position="307"/>
        <end position="317"/>
    </location>
</feature>
<name>A0AAR5PPZ6_DENPD</name>
<gene>
    <name evidence="2" type="primary">109539526</name>
</gene>
<feature type="compositionally biased region" description="Basic residues" evidence="1">
    <location>
        <begin position="280"/>
        <end position="291"/>
    </location>
</feature>
<feature type="compositionally biased region" description="Low complexity" evidence="1">
    <location>
        <begin position="318"/>
        <end position="345"/>
    </location>
</feature>
<keyword evidence="3" id="KW-1185">Reference proteome</keyword>
<dbReference type="EnsemblMetazoa" id="XM_019907307.1">
    <property type="protein sequence ID" value="XP_019762866.1"/>
    <property type="gene ID" value="LOC109539526"/>
</dbReference>
<evidence type="ECO:0000313" key="3">
    <source>
        <dbReference type="Proteomes" id="UP000019118"/>
    </source>
</evidence>
<organism evidence="2 3">
    <name type="scientific">Dendroctonus ponderosae</name>
    <name type="common">Mountain pine beetle</name>
    <dbReference type="NCBI Taxonomy" id="77166"/>
    <lineage>
        <taxon>Eukaryota</taxon>
        <taxon>Metazoa</taxon>
        <taxon>Ecdysozoa</taxon>
        <taxon>Arthropoda</taxon>
        <taxon>Hexapoda</taxon>
        <taxon>Insecta</taxon>
        <taxon>Pterygota</taxon>
        <taxon>Neoptera</taxon>
        <taxon>Endopterygota</taxon>
        <taxon>Coleoptera</taxon>
        <taxon>Polyphaga</taxon>
        <taxon>Cucujiformia</taxon>
        <taxon>Curculionidae</taxon>
        <taxon>Scolytinae</taxon>
        <taxon>Dendroctonus</taxon>
    </lineage>
</organism>
<reference evidence="2" key="2">
    <citation type="submission" date="2024-08" db="UniProtKB">
        <authorList>
            <consortium name="EnsemblMetazoa"/>
        </authorList>
    </citation>
    <scope>IDENTIFICATION</scope>
</reference>
<sequence>MNHNPFCSINSNFYDESFRSTAPTTLNGENVVLSQEQQRRVCDTVNTSIVGFSGNQPMLCAQKQLVPGGVLFTFPASANAAQGPYFRCSMYQPQVQPPPQAVVSSFFPSSVEYSQLNPCGFQQPQKTFNLQFHRNSSTSSSDLPTYFPKVPAPKFISSTPKSCQQCHTMQQLMFPSPPIDFSSRVKKLVLCKTAGPPTGHVVDVLDPNADEKKKVSFSEGQEQATKEEGIQMTSECICDTKRCKRQSKKSKGKARSQNQSDSSSVGTPSTGQSSEEETKPKKKRRKNRKKKGDKEEQSSQDELAQSKRTKSKHKLKKGLSNELGSGLSSEELSVMTSSSNTSTGSDDCQCL</sequence>
<reference evidence="3" key="1">
    <citation type="journal article" date="2013" name="Genome Biol.">
        <title>Draft genome of the mountain pine beetle, Dendroctonus ponderosae Hopkins, a major forest pest.</title>
        <authorList>
            <person name="Keeling C.I."/>
            <person name="Yuen M.M."/>
            <person name="Liao N.Y."/>
            <person name="Docking T.R."/>
            <person name="Chan S.K."/>
            <person name="Taylor G.A."/>
            <person name="Palmquist D.L."/>
            <person name="Jackman S.D."/>
            <person name="Nguyen A."/>
            <person name="Li M."/>
            <person name="Henderson H."/>
            <person name="Janes J.K."/>
            <person name="Zhao Y."/>
            <person name="Pandoh P."/>
            <person name="Moore R."/>
            <person name="Sperling F.A."/>
            <person name="Huber D.P."/>
            <person name="Birol I."/>
            <person name="Jones S.J."/>
            <person name="Bohlmann J."/>
        </authorList>
    </citation>
    <scope>NUCLEOTIDE SEQUENCE</scope>
</reference>
<evidence type="ECO:0000313" key="2">
    <source>
        <dbReference type="EnsemblMetazoa" id="XP_019762866.1"/>
    </source>
</evidence>
<evidence type="ECO:0000256" key="1">
    <source>
        <dbReference type="SAM" id="MobiDB-lite"/>
    </source>
</evidence>